<name>A0A1G7EXX5_9RHOB</name>
<dbReference type="AlphaFoldDB" id="A0A1G7EXX5"/>
<keyword evidence="3" id="KW-1185">Reference proteome</keyword>
<evidence type="ECO:0000256" key="1">
    <source>
        <dbReference type="SAM" id="MobiDB-lite"/>
    </source>
</evidence>
<reference evidence="2 3" key="1">
    <citation type="submission" date="2016-10" db="EMBL/GenBank/DDBJ databases">
        <authorList>
            <person name="de Groot N.N."/>
        </authorList>
    </citation>
    <scope>NUCLEOTIDE SEQUENCE [LARGE SCALE GENOMIC DNA]</scope>
    <source>
        <strain evidence="2 3">DSM 22220</strain>
    </source>
</reference>
<dbReference type="EMBL" id="FNAH01000009">
    <property type="protein sequence ID" value="SDE68511.1"/>
    <property type="molecule type" value="Genomic_DNA"/>
</dbReference>
<dbReference type="Proteomes" id="UP000199344">
    <property type="component" value="Unassembled WGS sequence"/>
</dbReference>
<organism evidence="2 3">
    <name type="scientific">Paracoccus isoporae</name>
    <dbReference type="NCBI Taxonomy" id="591205"/>
    <lineage>
        <taxon>Bacteria</taxon>
        <taxon>Pseudomonadati</taxon>
        <taxon>Pseudomonadota</taxon>
        <taxon>Alphaproteobacteria</taxon>
        <taxon>Rhodobacterales</taxon>
        <taxon>Paracoccaceae</taxon>
        <taxon>Paracoccus</taxon>
    </lineage>
</organism>
<protein>
    <submittedName>
        <fullName evidence="2">Uncharacterized protein</fullName>
    </submittedName>
</protein>
<evidence type="ECO:0000313" key="3">
    <source>
        <dbReference type="Proteomes" id="UP000199344"/>
    </source>
</evidence>
<evidence type="ECO:0000313" key="2">
    <source>
        <dbReference type="EMBL" id="SDE68511.1"/>
    </source>
</evidence>
<feature type="compositionally biased region" description="Basic and acidic residues" evidence="1">
    <location>
        <begin position="30"/>
        <end position="40"/>
    </location>
</feature>
<accession>A0A1G7EXX5</accession>
<gene>
    <name evidence="2" type="ORF">SAMN05421538_109114</name>
</gene>
<proteinExistence type="predicted"/>
<sequence>MRDHSPQDATARRMTRPARRSPQPGPGHSRAADRDREDME</sequence>
<feature type="region of interest" description="Disordered" evidence="1">
    <location>
        <begin position="1"/>
        <end position="40"/>
    </location>
</feature>